<dbReference type="Gene3D" id="3.40.50.720">
    <property type="entry name" value="NAD(P)-binding Rossmann-like Domain"/>
    <property type="match status" value="1"/>
</dbReference>
<sequence length="293" mass="31530">MPALPISDPDTGPQLLPSLAVLDRPDGRLQLGWDPERAVVVTPPAGTDALALRAVLLLLDGQHSPDRIVVTAAEWGLSARHTQALLDELAEAGLLADRRSTPPLLTTIRVHGRGPLSDAIATGLANGTVRITRSGAYRSTDDAARWLVDLVVLADDLVPDPRLVADLHRLRIPHLPVRMRDGRGMLGPLVLPGDTSCLRCADLTRSDVDPEWPQLAAQLFGRIGRAAPAALQATVSLALHEIVTIRSGSARRPPACLDATVELDLDGHRLTIRPGRRHPLCTCSHPARSQRIR</sequence>
<evidence type="ECO:0008006" key="3">
    <source>
        <dbReference type="Google" id="ProtNLM"/>
    </source>
</evidence>
<proteinExistence type="predicted"/>
<dbReference type="RefSeq" id="WP_066467606.1">
    <property type="nucleotide sequence ID" value="NZ_CBCRUZ010000002.1"/>
</dbReference>
<evidence type="ECO:0000313" key="1">
    <source>
        <dbReference type="EMBL" id="QXQ12855.1"/>
    </source>
</evidence>
<keyword evidence="2" id="KW-1185">Reference proteome</keyword>
<name>A0ABX8S8M4_9ACTN</name>
<organism evidence="1 2">
    <name type="scientific">Skermania pinensis</name>
    <dbReference type="NCBI Taxonomy" id="39122"/>
    <lineage>
        <taxon>Bacteria</taxon>
        <taxon>Bacillati</taxon>
        <taxon>Actinomycetota</taxon>
        <taxon>Actinomycetes</taxon>
        <taxon>Mycobacteriales</taxon>
        <taxon>Gordoniaceae</taxon>
        <taxon>Skermania</taxon>
    </lineage>
</organism>
<evidence type="ECO:0000313" key="2">
    <source>
        <dbReference type="Proteomes" id="UP000887023"/>
    </source>
</evidence>
<dbReference type="Proteomes" id="UP000887023">
    <property type="component" value="Chromosome"/>
</dbReference>
<reference evidence="1" key="1">
    <citation type="submission" date="2021-07" db="EMBL/GenBank/DDBJ databases">
        <title>Candidatus Kaistella beijingensis sp. nov. isolated from a municipal wastewater treatment plant is involved in sludge foaming.</title>
        <authorList>
            <person name="Song Y."/>
            <person name="Liu S.-J."/>
        </authorList>
    </citation>
    <scope>NUCLEOTIDE SEQUENCE</scope>
    <source>
        <strain evidence="1">DSM 43998</strain>
    </source>
</reference>
<gene>
    <name evidence="1" type="ORF">KV203_13095</name>
</gene>
<dbReference type="EMBL" id="CP079105">
    <property type="protein sequence ID" value="QXQ12855.1"/>
    <property type="molecule type" value="Genomic_DNA"/>
</dbReference>
<accession>A0ABX8S8M4</accession>
<protein>
    <recommendedName>
        <fullName evidence="3">Cyclodehydratase</fullName>
    </recommendedName>
</protein>